<dbReference type="AlphaFoldDB" id="A0A1I6HSX6"/>
<reference evidence="2" key="1">
    <citation type="submission" date="2016-10" db="EMBL/GenBank/DDBJ databases">
        <authorList>
            <person name="Varghese N."/>
            <person name="Submissions S."/>
        </authorList>
    </citation>
    <scope>NUCLEOTIDE SEQUENCE [LARGE SCALE GENOMIC DNA]</scope>
    <source>
        <strain evidence="2">DSM 26921</strain>
    </source>
</reference>
<accession>A0A1I6HSX6</accession>
<dbReference type="EMBL" id="FOYO01000001">
    <property type="protein sequence ID" value="SFR57534.1"/>
    <property type="molecule type" value="Genomic_DNA"/>
</dbReference>
<organism evidence="1 2">
    <name type="scientific">Litoreibacter janthinus</name>
    <dbReference type="NCBI Taxonomy" id="670154"/>
    <lineage>
        <taxon>Bacteria</taxon>
        <taxon>Pseudomonadati</taxon>
        <taxon>Pseudomonadota</taxon>
        <taxon>Alphaproteobacteria</taxon>
        <taxon>Rhodobacterales</taxon>
        <taxon>Roseobacteraceae</taxon>
        <taxon>Litoreibacter</taxon>
    </lineage>
</organism>
<evidence type="ECO:0008006" key="3">
    <source>
        <dbReference type="Google" id="ProtNLM"/>
    </source>
</evidence>
<sequence length="64" mass="6943">MKLKALIKNFSDDETGVISSDMMMLAAAGGLLSIAIMVFASSGVEQLEKDRAYQLKAQEKVTTF</sequence>
<dbReference type="Proteomes" id="UP000199658">
    <property type="component" value="Unassembled WGS sequence"/>
</dbReference>
<dbReference type="RefSeq" id="WP_139229861.1">
    <property type="nucleotide sequence ID" value="NZ_FOYO01000001.1"/>
</dbReference>
<evidence type="ECO:0000313" key="2">
    <source>
        <dbReference type="Proteomes" id="UP000199658"/>
    </source>
</evidence>
<gene>
    <name evidence="1" type="ORF">SAMN04488002_3386</name>
</gene>
<proteinExistence type="predicted"/>
<keyword evidence="2" id="KW-1185">Reference proteome</keyword>
<evidence type="ECO:0000313" key="1">
    <source>
        <dbReference type="EMBL" id="SFR57534.1"/>
    </source>
</evidence>
<name>A0A1I6HSX6_9RHOB</name>
<dbReference type="STRING" id="670154.SAMN04488002_3386"/>
<dbReference type="OrthoDB" id="7867689at2"/>
<protein>
    <recommendedName>
        <fullName evidence="3">Flp pilus assembly protein, pilin Flp</fullName>
    </recommendedName>
</protein>